<evidence type="ECO:0000313" key="2">
    <source>
        <dbReference type="Proteomes" id="UP001318860"/>
    </source>
</evidence>
<dbReference type="PANTHER" id="PTHR14387">
    <property type="entry name" value="THADA/DEATH RECEPTOR INTERACTING PROTEIN"/>
    <property type="match status" value="1"/>
</dbReference>
<accession>A0ABR0X9D9</accession>
<evidence type="ECO:0000313" key="1">
    <source>
        <dbReference type="EMBL" id="KAK6155100.1"/>
    </source>
</evidence>
<gene>
    <name evidence="1" type="ORF">DH2020_009348</name>
</gene>
<name>A0ABR0X9D9_REHGL</name>
<keyword evidence="2" id="KW-1185">Reference proteome</keyword>
<sequence length="733" mass="81720">MSAKWRALQHRHRYTYSAVVFPPHFIQELNQTPHDSPFFAELKHLISLNSTYAQLEHVKKIAAAFSNLLSDGNYEEKTVACAVKLYLEILFLENSLPLHRTLASVLAKCKNYRSLIEGCFRRLCHEYGGGENVRNGKRFCVSRAALSMMSTPKLGYLVQVVEQCAVLVGLDVVSGLCTVVNETNESSRPSPIVMEQCQEALSCMYYLLQRFPEKFYNVGDEHLGLSLNNQSVLEMVLTNVLSILKSQAFSRDCFVAAGVSFCAALQVCLSPDELGLFIMQGIFHEIHIEDGKIDLNSVVGKIPYKGDLVDEIHSFSSLSRLCLIRGILTAVSRTVLDTHYVVLNDGSSRSTELSDGGHSSVKTILYDAILPELCRYAENPSDSHSNFHALTVMQICLQQIKTLLQGDASSIADNYDPIPEDMGARILKIVWNNLEDPLSQTVKQVHLIFDLYLDIQSSLHWAEGSENIKLFLRKIASDLLCLGPRCKGRCIPLASLTRRLGAKTILDMNPDLLFETTKAYIDDDVCCAATTFLKCFLECLRDEYWSSDGVDSGYSKYRGHCLLPFLHGLAFGHAKLRWNLNTYALPVLLELDVDSIFFMLALIGVGRVEGPLFAYTEITCTDMDLGLEQKIAVLVSLLKVSRVLALMEGDIDWYESSSVSPEGAMSDLENSNLHCVVGIKGIEVKIPVKWFILALTHIDESLRMDAAETLFLNPKTASLPSSLELSLMRRAVP</sequence>
<dbReference type="InterPro" id="IPR051954">
    <property type="entry name" value="tRNA_methyltransferase_THADA"/>
</dbReference>
<proteinExistence type="predicted"/>
<organism evidence="1 2">
    <name type="scientific">Rehmannia glutinosa</name>
    <name type="common">Chinese foxglove</name>
    <dbReference type="NCBI Taxonomy" id="99300"/>
    <lineage>
        <taxon>Eukaryota</taxon>
        <taxon>Viridiplantae</taxon>
        <taxon>Streptophyta</taxon>
        <taxon>Embryophyta</taxon>
        <taxon>Tracheophyta</taxon>
        <taxon>Spermatophyta</taxon>
        <taxon>Magnoliopsida</taxon>
        <taxon>eudicotyledons</taxon>
        <taxon>Gunneridae</taxon>
        <taxon>Pentapetalae</taxon>
        <taxon>asterids</taxon>
        <taxon>lamiids</taxon>
        <taxon>Lamiales</taxon>
        <taxon>Orobanchaceae</taxon>
        <taxon>Rehmannieae</taxon>
        <taxon>Rehmannia</taxon>
    </lineage>
</organism>
<protein>
    <submittedName>
        <fullName evidence="1">Uncharacterized protein</fullName>
    </submittedName>
</protein>
<dbReference type="EMBL" id="JABTTQ020000005">
    <property type="protein sequence ID" value="KAK6155100.1"/>
    <property type="molecule type" value="Genomic_DNA"/>
</dbReference>
<comment type="caution">
    <text evidence="1">The sequence shown here is derived from an EMBL/GenBank/DDBJ whole genome shotgun (WGS) entry which is preliminary data.</text>
</comment>
<dbReference type="PANTHER" id="PTHR14387:SF0">
    <property type="entry name" value="DUF2428 DOMAIN-CONTAINING PROTEIN"/>
    <property type="match status" value="1"/>
</dbReference>
<dbReference type="Proteomes" id="UP001318860">
    <property type="component" value="Unassembled WGS sequence"/>
</dbReference>
<reference evidence="1 2" key="1">
    <citation type="journal article" date="2021" name="Comput. Struct. Biotechnol. J.">
        <title>De novo genome assembly of the potent medicinal plant Rehmannia glutinosa using nanopore technology.</title>
        <authorList>
            <person name="Ma L."/>
            <person name="Dong C."/>
            <person name="Song C."/>
            <person name="Wang X."/>
            <person name="Zheng X."/>
            <person name="Niu Y."/>
            <person name="Chen S."/>
            <person name="Feng W."/>
        </authorList>
    </citation>
    <scope>NUCLEOTIDE SEQUENCE [LARGE SCALE GENOMIC DNA]</scope>
    <source>
        <strain evidence="1">DH-2019</strain>
    </source>
</reference>